<gene>
    <name evidence="2" type="ORF">LLUT_LOCUS9534</name>
</gene>
<sequence length="147" mass="16254">MQENVPIATGQAGCLHASEDSMDMKKGTCEDTCYTLLEASGDSEADSYPSKGEYAYEDSTADDDAQSCSYDGSDISDAAELNGYNESLNPYDDEDEKKDNSFYGTSYCEDDEMQEHHYKSCVSDDSGQELLDEAEKNRLFWEACLAS</sequence>
<feature type="compositionally biased region" description="Acidic residues" evidence="1">
    <location>
        <begin position="55"/>
        <end position="65"/>
    </location>
</feature>
<evidence type="ECO:0000313" key="2">
    <source>
        <dbReference type="EMBL" id="CAL0308474.1"/>
    </source>
</evidence>
<evidence type="ECO:0000256" key="1">
    <source>
        <dbReference type="SAM" id="MobiDB-lite"/>
    </source>
</evidence>
<name>A0AAV1WHF6_LUPLU</name>
<comment type="caution">
    <text evidence="2">The sequence shown here is derived from an EMBL/GenBank/DDBJ whole genome shotgun (WGS) entry which is preliminary data.</text>
</comment>
<evidence type="ECO:0000313" key="3">
    <source>
        <dbReference type="Proteomes" id="UP001497480"/>
    </source>
</evidence>
<reference evidence="2 3" key="1">
    <citation type="submission" date="2024-03" db="EMBL/GenBank/DDBJ databases">
        <authorList>
            <person name="Martinez-Hernandez J."/>
        </authorList>
    </citation>
    <scope>NUCLEOTIDE SEQUENCE [LARGE SCALE GENOMIC DNA]</scope>
</reference>
<feature type="region of interest" description="Disordered" evidence="1">
    <location>
        <begin position="40"/>
        <end position="106"/>
    </location>
</feature>
<accession>A0AAV1WHF6</accession>
<dbReference type="PANTHER" id="PTHR35726:SF4">
    <property type="entry name" value="GLUTAMIC ACID-RICH PROTEIN-LIKE"/>
    <property type="match status" value="1"/>
</dbReference>
<dbReference type="Proteomes" id="UP001497480">
    <property type="component" value="Unassembled WGS sequence"/>
</dbReference>
<dbReference type="AlphaFoldDB" id="A0AAV1WHF6"/>
<protein>
    <submittedName>
        <fullName evidence="2">Uncharacterized protein</fullName>
    </submittedName>
</protein>
<proteinExistence type="predicted"/>
<dbReference type="PANTHER" id="PTHR35726">
    <property type="entry name" value="GLUTAMIC ACID-RICH PROTEIN-LIKE"/>
    <property type="match status" value="1"/>
</dbReference>
<organism evidence="2 3">
    <name type="scientific">Lupinus luteus</name>
    <name type="common">European yellow lupine</name>
    <dbReference type="NCBI Taxonomy" id="3873"/>
    <lineage>
        <taxon>Eukaryota</taxon>
        <taxon>Viridiplantae</taxon>
        <taxon>Streptophyta</taxon>
        <taxon>Embryophyta</taxon>
        <taxon>Tracheophyta</taxon>
        <taxon>Spermatophyta</taxon>
        <taxon>Magnoliopsida</taxon>
        <taxon>eudicotyledons</taxon>
        <taxon>Gunneridae</taxon>
        <taxon>Pentapetalae</taxon>
        <taxon>rosids</taxon>
        <taxon>fabids</taxon>
        <taxon>Fabales</taxon>
        <taxon>Fabaceae</taxon>
        <taxon>Papilionoideae</taxon>
        <taxon>50 kb inversion clade</taxon>
        <taxon>genistoids sensu lato</taxon>
        <taxon>core genistoids</taxon>
        <taxon>Genisteae</taxon>
        <taxon>Lupinus</taxon>
    </lineage>
</organism>
<keyword evidence="3" id="KW-1185">Reference proteome</keyword>
<dbReference type="EMBL" id="CAXHTB010000006">
    <property type="protein sequence ID" value="CAL0308474.1"/>
    <property type="molecule type" value="Genomic_DNA"/>
</dbReference>